<dbReference type="Proteomes" id="UP000039046">
    <property type="component" value="Unassembled WGS sequence"/>
</dbReference>
<dbReference type="EMBL" id="CDHN01000001">
    <property type="protein sequence ID" value="CEJ81869.1"/>
    <property type="molecule type" value="Genomic_DNA"/>
</dbReference>
<name>A0A0A1T915_9HYPO</name>
<feature type="transmembrane region" description="Helical" evidence="2">
    <location>
        <begin position="49"/>
        <end position="74"/>
    </location>
</feature>
<evidence type="ECO:0008006" key="5">
    <source>
        <dbReference type="Google" id="ProtNLM"/>
    </source>
</evidence>
<dbReference type="HOGENOM" id="CLU_117282_0_0_1"/>
<keyword evidence="2" id="KW-0812">Transmembrane</keyword>
<organism evidence="3 4">
    <name type="scientific">[Torrubiella] hemipterigena</name>
    <dbReference type="NCBI Taxonomy" id="1531966"/>
    <lineage>
        <taxon>Eukaryota</taxon>
        <taxon>Fungi</taxon>
        <taxon>Dikarya</taxon>
        <taxon>Ascomycota</taxon>
        <taxon>Pezizomycotina</taxon>
        <taxon>Sordariomycetes</taxon>
        <taxon>Hypocreomycetidae</taxon>
        <taxon>Hypocreales</taxon>
        <taxon>Clavicipitaceae</taxon>
        <taxon>Clavicipitaceae incertae sedis</taxon>
        <taxon>'Torrubiella' clade</taxon>
    </lineage>
</organism>
<feature type="region of interest" description="Disordered" evidence="1">
    <location>
        <begin position="178"/>
        <end position="198"/>
    </location>
</feature>
<keyword evidence="2" id="KW-0472">Membrane</keyword>
<dbReference type="OrthoDB" id="5352317at2759"/>
<sequence>MGNERSINLVGYPVQVRNYSRHSHQSPVYYFSFFFSYTNNKHHRKHFRLFFIMLFSKSIAATAALLSSVSAAAVTKRGETWTLDGVARGCKPDDSQCTWAFNINNHKDDPVYCRIVIEAQNGQGASKSHGGPVYCGDYRLESSYDSSMGADKGFTVIGVLDQARQLIAFFGYDDHETANGRTVTPDHKGDATPFHQKN</sequence>
<reference evidence="3 4" key="1">
    <citation type="journal article" date="2015" name="Genome Announc.">
        <title>Draft Genome Sequence and Gene Annotation of the Entomopathogenic Fungus Verticillium hemipterigenum.</title>
        <authorList>
            <person name="Horn F."/>
            <person name="Habel A."/>
            <person name="Scharf D.H."/>
            <person name="Dworschak J."/>
            <person name="Brakhage A.A."/>
            <person name="Guthke R."/>
            <person name="Hertweck C."/>
            <person name="Linde J."/>
        </authorList>
    </citation>
    <scope>NUCLEOTIDE SEQUENCE [LARGE SCALE GENOMIC DNA]</scope>
</reference>
<protein>
    <recommendedName>
        <fullName evidence="5">Small secreted protein</fullName>
    </recommendedName>
</protein>
<accession>A0A0A1T915</accession>
<feature type="compositionally biased region" description="Basic and acidic residues" evidence="1">
    <location>
        <begin position="178"/>
        <end position="190"/>
    </location>
</feature>
<evidence type="ECO:0000313" key="3">
    <source>
        <dbReference type="EMBL" id="CEJ81869.1"/>
    </source>
</evidence>
<keyword evidence="4" id="KW-1185">Reference proteome</keyword>
<gene>
    <name evidence="3" type="ORF">VHEMI01976</name>
</gene>
<evidence type="ECO:0000256" key="2">
    <source>
        <dbReference type="SAM" id="Phobius"/>
    </source>
</evidence>
<evidence type="ECO:0000256" key="1">
    <source>
        <dbReference type="SAM" id="MobiDB-lite"/>
    </source>
</evidence>
<proteinExistence type="predicted"/>
<dbReference type="AlphaFoldDB" id="A0A0A1T915"/>
<keyword evidence="2" id="KW-1133">Transmembrane helix</keyword>
<evidence type="ECO:0000313" key="4">
    <source>
        <dbReference type="Proteomes" id="UP000039046"/>
    </source>
</evidence>